<name>A0A7D9HVQ1_PARCT</name>
<comment type="caution">
    <text evidence="1">The sequence shown here is derived from an EMBL/GenBank/DDBJ whole genome shotgun (WGS) entry which is preliminary data.</text>
</comment>
<gene>
    <name evidence="1" type="ORF">PACLA_8A034158</name>
</gene>
<dbReference type="EMBL" id="CACRXK020001789">
    <property type="protein sequence ID" value="CAB3991103.1"/>
    <property type="molecule type" value="Genomic_DNA"/>
</dbReference>
<feature type="non-terminal residue" evidence="1">
    <location>
        <position position="96"/>
    </location>
</feature>
<evidence type="ECO:0000313" key="2">
    <source>
        <dbReference type="Proteomes" id="UP001152795"/>
    </source>
</evidence>
<sequence>MSLLFSPESGFVNDEKAFLFTLANPTGVRPTKLPQAADSNAGIWCNANYGAGFGSANGCTIAFPNNSNANSSNCTITDAYGGFECPEERALSTFIS</sequence>
<proteinExistence type="predicted"/>
<evidence type="ECO:0000313" key="1">
    <source>
        <dbReference type="EMBL" id="CAB3991103.1"/>
    </source>
</evidence>
<protein>
    <submittedName>
        <fullName evidence="1">Uncharacterized protein</fullName>
    </submittedName>
</protein>
<dbReference type="AlphaFoldDB" id="A0A7D9HVQ1"/>
<keyword evidence="2" id="KW-1185">Reference proteome</keyword>
<dbReference type="Proteomes" id="UP001152795">
    <property type="component" value="Unassembled WGS sequence"/>
</dbReference>
<reference evidence="1" key="1">
    <citation type="submission" date="2020-04" db="EMBL/GenBank/DDBJ databases">
        <authorList>
            <person name="Alioto T."/>
            <person name="Alioto T."/>
            <person name="Gomez Garrido J."/>
        </authorList>
    </citation>
    <scope>NUCLEOTIDE SEQUENCE</scope>
    <source>
        <strain evidence="1">A484AB</strain>
    </source>
</reference>
<organism evidence="1 2">
    <name type="scientific">Paramuricea clavata</name>
    <name type="common">Red gorgonian</name>
    <name type="synonym">Violescent sea-whip</name>
    <dbReference type="NCBI Taxonomy" id="317549"/>
    <lineage>
        <taxon>Eukaryota</taxon>
        <taxon>Metazoa</taxon>
        <taxon>Cnidaria</taxon>
        <taxon>Anthozoa</taxon>
        <taxon>Octocorallia</taxon>
        <taxon>Malacalcyonacea</taxon>
        <taxon>Plexauridae</taxon>
        <taxon>Paramuricea</taxon>
    </lineage>
</organism>
<accession>A0A7D9HVQ1</accession>